<protein>
    <recommendedName>
        <fullName evidence="3">N-acetyl-D-glucosamine kinase</fullName>
    </recommendedName>
</protein>
<proteinExistence type="predicted"/>
<dbReference type="Proteomes" id="UP001182556">
    <property type="component" value="Unassembled WGS sequence"/>
</dbReference>
<evidence type="ECO:0000313" key="1">
    <source>
        <dbReference type="EMBL" id="KAK1923924.1"/>
    </source>
</evidence>
<name>A0AAD9FNY6_PAPLA</name>
<dbReference type="Gene3D" id="3.30.420.40">
    <property type="match status" value="2"/>
</dbReference>
<dbReference type="PANTHER" id="PTHR43190">
    <property type="entry name" value="N-ACETYL-D-GLUCOSAMINE KINASE"/>
    <property type="match status" value="1"/>
</dbReference>
<sequence length="330" mass="34844">MSLYLCIDGGGTKTAAIVAQVVDGRVVKQARGEAGPSNLTFGLDNCLSATRQAVTTALEHIDPELAQEFTAGTIAFARAWAGYAGCARPADFATLQPPLSQLIPCSALTLSSDGELLTSPLHSSACSTCITLICGTGSLALLWRWADGEVRNEGRSGGWGAVLGDEGSGWSLGREGIKSVLTYTANGLPLLPWHRDILNHLGVSDPDLLLTAATRLAETCPPGPAESERKKRIAGCARIVVGAEGDEADRVLGKVAREVVDVLRPLVGRLEGDLEDTILSVTGGLGGSAFWKRVEGLMSLEGWIWHSVCYLADPAEQGLRSLLQRDSVNR</sequence>
<comment type="caution">
    <text evidence="1">The sequence shown here is derived from an EMBL/GenBank/DDBJ whole genome shotgun (WGS) entry which is preliminary data.</text>
</comment>
<evidence type="ECO:0000313" key="2">
    <source>
        <dbReference type="Proteomes" id="UP001182556"/>
    </source>
</evidence>
<dbReference type="SUPFAM" id="SSF53067">
    <property type="entry name" value="Actin-like ATPase domain"/>
    <property type="match status" value="2"/>
</dbReference>
<evidence type="ECO:0008006" key="3">
    <source>
        <dbReference type="Google" id="ProtNLM"/>
    </source>
</evidence>
<reference evidence="1" key="1">
    <citation type="submission" date="2023-02" db="EMBL/GenBank/DDBJ databases">
        <title>Identification and recombinant expression of a fungal hydrolase from Papiliotrema laurentii that hydrolyzes apple cutin and clears colloidal polyester polyurethane.</title>
        <authorList>
            <consortium name="DOE Joint Genome Institute"/>
            <person name="Roman V.A."/>
            <person name="Bojanowski C."/>
            <person name="Crable B.R."/>
            <person name="Wagner D.N."/>
            <person name="Hung C.S."/>
            <person name="Nadeau L.J."/>
            <person name="Schratz L."/>
            <person name="Haridas S."/>
            <person name="Pangilinan J."/>
            <person name="Lipzen A."/>
            <person name="Na H."/>
            <person name="Yan M."/>
            <person name="Ng V."/>
            <person name="Grigoriev I.V."/>
            <person name="Spatafora J.W."/>
            <person name="Barlow D."/>
            <person name="Biffinger J."/>
            <person name="Kelley-Loughnane N."/>
            <person name="Varaljay V.A."/>
            <person name="Crookes-Goodson W.J."/>
        </authorList>
    </citation>
    <scope>NUCLEOTIDE SEQUENCE</scope>
    <source>
        <strain evidence="1">5307AH</strain>
    </source>
</reference>
<organism evidence="1 2">
    <name type="scientific">Papiliotrema laurentii</name>
    <name type="common">Cryptococcus laurentii</name>
    <dbReference type="NCBI Taxonomy" id="5418"/>
    <lineage>
        <taxon>Eukaryota</taxon>
        <taxon>Fungi</taxon>
        <taxon>Dikarya</taxon>
        <taxon>Basidiomycota</taxon>
        <taxon>Agaricomycotina</taxon>
        <taxon>Tremellomycetes</taxon>
        <taxon>Tremellales</taxon>
        <taxon>Rhynchogastremaceae</taxon>
        <taxon>Papiliotrema</taxon>
    </lineage>
</organism>
<dbReference type="EMBL" id="JAODAN010000005">
    <property type="protein sequence ID" value="KAK1923924.1"/>
    <property type="molecule type" value="Genomic_DNA"/>
</dbReference>
<dbReference type="PANTHER" id="PTHR43190:SF3">
    <property type="entry name" value="N-ACETYL-D-GLUCOSAMINE KINASE"/>
    <property type="match status" value="1"/>
</dbReference>
<dbReference type="AlphaFoldDB" id="A0AAD9FNY6"/>
<accession>A0AAD9FNY6</accession>
<keyword evidence="2" id="KW-1185">Reference proteome</keyword>
<gene>
    <name evidence="1" type="ORF">DB88DRAFT_488476</name>
</gene>
<dbReference type="InterPro" id="IPR043129">
    <property type="entry name" value="ATPase_NBD"/>
</dbReference>
<dbReference type="InterPro" id="IPR052519">
    <property type="entry name" value="Euk-type_GlcNAc_Kinase"/>
</dbReference>